<evidence type="ECO:0000313" key="1">
    <source>
        <dbReference type="EMBL" id="SLN76288.1"/>
    </source>
</evidence>
<dbReference type="AlphaFoldDB" id="A0A1Y5TY69"/>
<gene>
    <name evidence="1" type="ORF">OCH7691_04091</name>
</gene>
<protein>
    <submittedName>
        <fullName evidence="1">Uncharacterized protein</fullName>
    </submittedName>
</protein>
<keyword evidence="2" id="KW-1185">Reference proteome</keyword>
<proteinExistence type="predicted"/>
<accession>A0A1Y5TY69</accession>
<dbReference type="RefSeq" id="WP_139839819.1">
    <property type="nucleotide sequence ID" value="NZ_FWFR01000004.1"/>
</dbReference>
<organism evidence="1 2">
    <name type="scientific">Oceanibacterium hippocampi</name>
    <dbReference type="NCBI Taxonomy" id="745714"/>
    <lineage>
        <taxon>Bacteria</taxon>
        <taxon>Pseudomonadati</taxon>
        <taxon>Pseudomonadota</taxon>
        <taxon>Alphaproteobacteria</taxon>
        <taxon>Sneathiellales</taxon>
        <taxon>Sneathiellaceae</taxon>
        <taxon>Oceanibacterium</taxon>
    </lineage>
</organism>
<dbReference type="EMBL" id="FWFR01000004">
    <property type="protein sequence ID" value="SLN76288.1"/>
    <property type="molecule type" value="Genomic_DNA"/>
</dbReference>
<reference evidence="1 2" key="1">
    <citation type="submission" date="2017-03" db="EMBL/GenBank/DDBJ databases">
        <authorList>
            <person name="Afonso C.L."/>
            <person name="Miller P.J."/>
            <person name="Scott M.A."/>
            <person name="Spackman E."/>
            <person name="Goraichik I."/>
            <person name="Dimitrov K.M."/>
            <person name="Suarez D.L."/>
            <person name="Swayne D.E."/>
        </authorList>
    </citation>
    <scope>NUCLEOTIDE SEQUENCE [LARGE SCALE GENOMIC DNA]</scope>
    <source>
        <strain evidence="1 2">CECT 7691</strain>
    </source>
</reference>
<evidence type="ECO:0000313" key="2">
    <source>
        <dbReference type="Proteomes" id="UP000193200"/>
    </source>
</evidence>
<sequence>MYEHLYEALHFIVALFVGSADQDAALDIERSVAQHCTLTAHCSGKIGRFEGEVLVFSEWSDSGAGLPPESDPCFCVIRSGQ</sequence>
<dbReference type="Proteomes" id="UP000193200">
    <property type="component" value="Unassembled WGS sequence"/>
</dbReference>
<name>A0A1Y5TY69_9PROT</name>
<dbReference type="InParanoid" id="A0A1Y5TY69"/>